<dbReference type="EMBL" id="MU005025">
    <property type="protein sequence ID" value="KAF2646969.1"/>
    <property type="molecule type" value="Genomic_DNA"/>
</dbReference>
<feature type="transmembrane region" description="Helical" evidence="1">
    <location>
        <begin position="6"/>
        <end position="24"/>
    </location>
</feature>
<sequence>MHSALILTNVAFLPCLYYSIYLSISKYLCLSFSYLVNNYSLSITFGVFISIGIFTIRNNTLILFSIFTIRNNTLILSIQTTGKP</sequence>
<dbReference type="AlphaFoldDB" id="A0A6A6SGS4"/>
<keyword evidence="3" id="KW-1185">Reference proteome</keyword>
<evidence type="ECO:0000313" key="3">
    <source>
        <dbReference type="Proteomes" id="UP000799324"/>
    </source>
</evidence>
<keyword evidence="1" id="KW-1133">Transmembrane helix</keyword>
<proteinExistence type="predicted"/>
<evidence type="ECO:0000313" key="2">
    <source>
        <dbReference type="EMBL" id="KAF2646969.1"/>
    </source>
</evidence>
<accession>A0A6A6SGS4</accession>
<evidence type="ECO:0000256" key="1">
    <source>
        <dbReference type="SAM" id="Phobius"/>
    </source>
</evidence>
<name>A0A6A6SGS4_9PLEO</name>
<dbReference type="Proteomes" id="UP000799324">
    <property type="component" value="Unassembled WGS sequence"/>
</dbReference>
<feature type="transmembrane region" description="Helical" evidence="1">
    <location>
        <begin position="36"/>
        <end position="56"/>
    </location>
</feature>
<organism evidence="2 3">
    <name type="scientific">Lophiostoma macrostomum CBS 122681</name>
    <dbReference type="NCBI Taxonomy" id="1314788"/>
    <lineage>
        <taxon>Eukaryota</taxon>
        <taxon>Fungi</taxon>
        <taxon>Dikarya</taxon>
        <taxon>Ascomycota</taxon>
        <taxon>Pezizomycotina</taxon>
        <taxon>Dothideomycetes</taxon>
        <taxon>Pleosporomycetidae</taxon>
        <taxon>Pleosporales</taxon>
        <taxon>Lophiostomataceae</taxon>
        <taxon>Lophiostoma</taxon>
    </lineage>
</organism>
<reference evidence="2" key="1">
    <citation type="journal article" date="2020" name="Stud. Mycol.">
        <title>101 Dothideomycetes genomes: a test case for predicting lifestyles and emergence of pathogens.</title>
        <authorList>
            <person name="Haridas S."/>
            <person name="Albert R."/>
            <person name="Binder M."/>
            <person name="Bloem J."/>
            <person name="Labutti K."/>
            <person name="Salamov A."/>
            <person name="Andreopoulos B."/>
            <person name="Baker S."/>
            <person name="Barry K."/>
            <person name="Bills G."/>
            <person name="Bluhm B."/>
            <person name="Cannon C."/>
            <person name="Castanera R."/>
            <person name="Culley D."/>
            <person name="Daum C."/>
            <person name="Ezra D."/>
            <person name="Gonzalez J."/>
            <person name="Henrissat B."/>
            <person name="Kuo A."/>
            <person name="Liang C."/>
            <person name="Lipzen A."/>
            <person name="Lutzoni F."/>
            <person name="Magnuson J."/>
            <person name="Mondo S."/>
            <person name="Nolan M."/>
            <person name="Ohm R."/>
            <person name="Pangilinan J."/>
            <person name="Park H.-J."/>
            <person name="Ramirez L."/>
            <person name="Alfaro M."/>
            <person name="Sun H."/>
            <person name="Tritt A."/>
            <person name="Yoshinaga Y."/>
            <person name="Zwiers L.-H."/>
            <person name="Turgeon B."/>
            <person name="Goodwin S."/>
            <person name="Spatafora J."/>
            <person name="Crous P."/>
            <person name="Grigoriev I."/>
        </authorList>
    </citation>
    <scope>NUCLEOTIDE SEQUENCE</scope>
    <source>
        <strain evidence="2">CBS 122681</strain>
    </source>
</reference>
<keyword evidence="1" id="KW-0812">Transmembrane</keyword>
<protein>
    <submittedName>
        <fullName evidence="2">Uncharacterized protein</fullName>
    </submittedName>
</protein>
<gene>
    <name evidence="2" type="ORF">K491DRAFT_463407</name>
</gene>
<keyword evidence="1" id="KW-0472">Membrane</keyword>